<gene>
    <name evidence="2" type="ORF">QRX50_06270</name>
</gene>
<dbReference type="Gene3D" id="3.40.50.1820">
    <property type="entry name" value="alpha/beta hydrolase"/>
    <property type="match status" value="1"/>
</dbReference>
<dbReference type="Proteomes" id="UP001236014">
    <property type="component" value="Chromosome"/>
</dbReference>
<accession>A0A9Y2MVT2</accession>
<dbReference type="EMBL" id="CP127294">
    <property type="protein sequence ID" value="WIX80381.1"/>
    <property type="molecule type" value="Genomic_DNA"/>
</dbReference>
<dbReference type="KEGG" id="acab:QRX50_06270"/>
<evidence type="ECO:0000313" key="3">
    <source>
        <dbReference type="Proteomes" id="UP001236014"/>
    </source>
</evidence>
<feature type="domain" description="AB hydrolase-1" evidence="1">
    <location>
        <begin position="4"/>
        <end position="208"/>
    </location>
</feature>
<proteinExistence type="predicted"/>
<dbReference type="InterPro" id="IPR029058">
    <property type="entry name" value="AB_hydrolase_fold"/>
</dbReference>
<dbReference type="Pfam" id="PF12697">
    <property type="entry name" value="Abhydrolase_6"/>
    <property type="match status" value="1"/>
</dbReference>
<dbReference type="AlphaFoldDB" id="A0A9Y2MVT2"/>
<dbReference type="InterPro" id="IPR052897">
    <property type="entry name" value="Sec-Metab_Biosynth_Hydrolase"/>
</dbReference>
<reference evidence="2 3" key="1">
    <citation type="submission" date="2023-06" db="EMBL/GenBank/DDBJ databases">
        <authorList>
            <person name="Oyuntsetseg B."/>
            <person name="Kim S.B."/>
        </authorList>
    </citation>
    <scope>NUCLEOTIDE SEQUENCE [LARGE SCALE GENOMIC DNA]</scope>
    <source>
        <strain evidence="2 3">2-15</strain>
    </source>
</reference>
<dbReference type="SUPFAM" id="SSF53474">
    <property type="entry name" value="alpha/beta-Hydrolases"/>
    <property type="match status" value="1"/>
</dbReference>
<organism evidence="2 3">
    <name type="scientific">Amycolatopsis carbonis</name>
    <dbReference type="NCBI Taxonomy" id="715471"/>
    <lineage>
        <taxon>Bacteria</taxon>
        <taxon>Bacillati</taxon>
        <taxon>Actinomycetota</taxon>
        <taxon>Actinomycetes</taxon>
        <taxon>Pseudonocardiales</taxon>
        <taxon>Pseudonocardiaceae</taxon>
        <taxon>Amycolatopsis</taxon>
    </lineage>
</organism>
<name>A0A9Y2MVT2_9PSEU</name>
<dbReference type="PANTHER" id="PTHR37017:SF11">
    <property type="entry name" value="ESTERASE_LIPASE_THIOESTERASE DOMAIN-CONTAINING PROTEIN"/>
    <property type="match status" value="1"/>
</dbReference>
<dbReference type="RefSeq" id="WP_285971012.1">
    <property type="nucleotide sequence ID" value="NZ_CP127294.1"/>
</dbReference>
<keyword evidence="3" id="KW-1185">Reference proteome</keyword>
<dbReference type="PANTHER" id="PTHR37017">
    <property type="entry name" value="AB HYDROLASE-1 DOMAIN-CONTAINING PROTEIN-RELATED"/>
    <property type="match status" value="1"/>
</dbReference>
<keyword evidence="2" id="KW-0378">Hydrolase</keyword>
<evidence type="ECO:0000313" key="2">
    <source>
        <dbReference type="EMBL" id="WIX80381.1"/>
    </source>
</evidence>
<dbReference type="InterPro" id="IPR000073">
    <property type="entry name" value="AB_hydrolase_1"/>
</dbReference>
<sequence>MATFLLIHGGGGNGWDWHLVVDELRRRGHEAVAPDLPIRNPDAKLADFAATAMAAVAGKQDIVVVGHSYGGFTAPMAAARLENARLLVFLAGMVPAPGEAPGQWWGNVGFESPGEELTDTEIYLGDVPPELAAECLRRSRDQVSAEWDDPWPDAQLPDVPTRVLLCRDDKLFSPELQRRVARERLGIEADEIDGSHGVALSRPVELADRLERYFATL</sequence>
<dbReference type="GO" id="GO:0016787">
    <property type="term" value="F:hydrolase activity"/>
    <property type="evidence" value="ECO:0007669"/>
    <property type="project" value="UniProtKB-KW"/>
</dbReference>
<protein>
    <submittedName>
        <fullName evidence="2">Alpha/beta hydrolase</fullName>
    </submittedName>
</protein>
<evidence type="ECO:0000259" key="1">
    <source>
        <dbReference type="Pfam" id="PF12697"/>
    </source>
</evidence>